<dbReference type="EMBL" id="RBPT01000337">
    <property type="protein sequence ID" value="RMO42101.1"/>
    <property type="molecule type" value="Genomic_DNA"/>
</dbReference>
<name>A0A0P9RPN5_PSESG</name>
<evidence type="ECO:0000313" key="6">
    <source>
        <dbReference type="Proteomes" id="UP000280599"/>
    </source>
</evidence>
<reference evidence="4 5" key="1">
    <citation type="submission" date="2018-08" db="EMBL/GenBank/DDBJ databases">
        <title>Recombination of ecologically and evolutionarily significant loci maintains genetic cohesion in the Pseudomonas syringae species complex.</title>
        <authorList>
            <person name="Dillon M."/>
            <person name="Thakur S."/>
            <person name="Almeida R.N.D."/>
            <person name="Weir B.S."/>
            <person name="Guttman D.S."/>
        </authorList>
    </citation>
    <scope>NUCLEOTIDE SEQUENCE [LARGE SCALE GENOMIC DNA]</scope>
    <source>
        <strain evidence="3 4">ICMP 4182</strain>
        <strain evidence="1 5">ICMP 6372</strain>
        <strain evidence="2 6">ICMP 867</strain>
    </source>
</reference>
<evidence type="ECO:0000313" key="5">
    <source>
        <dbReference type="Proteomes" id="UP000273536"/>
    </source>
</evidence>
<evidence type="ECO:0000313" key="2">
    <source>
        <dbReference type="EMBL" id="RMO42101.1"/>
    </source>
</evidence>
<organism evidence="3 4">
    <name type="scientific">Pseudomonas savastanoi pv. glycinea</name>
    <name type="common">Pseudomonas syringae pv. glycinea</name>
    <dbReference type="NCBI Taxonomy" id="318"/>
    <lineage>
        <taxon>Bacteria</taxon>
        <taxon>Pseudomonadati</taxon>
        <taxon>Pseudomonadota</taxon>
        <taxon>Gammaproteobacteria</taxon>
        <taxon>Pseudomonadales</taxon>
        <taxon>Pseudomonadaceae</taxon>
        <taxon>Pseudomonas</taxon>
    </lineage>
</organism>
<accession>A0A0P9RPN5</accession>
<protein>
    <submittedName>
        <fullName evidence="3">Uncharacterized protein</fullName>
    </submittedName>
</protein>
<evidence type="ECO:0000313" key="1">
    <source>
        <dbReference type="EMBL" id="RMO33236.1"/>
    </source>
</evidence>
<dbReference type="Proteomes" id="UP000272471">
    <property type="component" value="Unassembled WGS sequence"/>
</dbReference>
<dbReference type="Proteomes" id="UP000273536">
    <property type="component" value="Unassembled WGS sequence"/>
</dbReference>
<gene>
    <name evidence="3" type="ORF">ALQ11_103237</name>
    <name evidence="2" type="ORF">ALQ41_103311</name>
    <name evidence="1" type="ORF">ALQ42_103174</name>
</gene>
<dbReference type="EMBL" id="RBQX01000105">
    <property type="protein sequence ID" value="RMQ18323.1"/>
    <property type="molecule type" value="Genomic_DNA"/>
</dbReference>
<proteinExistence type="predicted"/>
<evidence type="ECO:0000313" key="3">
    <source>
        <dbReference type="EMBL" id="RMQ18323.1"/>
    </source>
</evidence>
<dbReference type="Proteomes" id="UP000280599">
    <property type="component" value="Unassembled WGS sequence"/>
</dbReference>
<sequence length="68" mass="7591">MKTSDVSNGVIIQIMHSNSALKKNLCSANFFFALKEILKYIRNHSSASLGDGIKDFVRSPADYTRKVI</sequence>
<dbReference type="EMBL" id="RBPS01000281">
    <property type="protein sequence ID" value="RMO33236.1"/>
    <property type="molecule type" value="Genomic_DNA"/>
</dbReference>
<comment type="caution">
    <text evidence="3">The sequence shown here is derived from an EMBL/GenBank/DDBJ whole genome shotgun (WGS) entry which is preliminary data.</text>
</comment>
<evidence type="ECO:0000313" key="4">
    <source>
        <dbReference type="Proteomes" id="UP000272471"/>
    </source>
</evidence>
<dbReference type="AlphaFoldDB" id="A0A0P9RPN5"/>